<evidence type="ECO:0000256" key="6">
    <source>
        <dbReference type="ARBA" id="ARBA00023015"/>
    </source>
</evidence>
<feature type="region of interest" description="Disordered" evidence="11">
    <location>
        <begin position="228"/>
        <end position="250"/>
    </location>
</feature>
<dbReference type="PROSITE" id="PS50016">
    <property type="entry name" value="ZF_PHD_2"/>
    <property type="match status" value="1"/>
</dbReference>
<dbReference type="GO" id="GO:0005634">
    <property type="term" value="C:nucleus"/>
    <property type="evidence" value="ECO:0007669"/>
    <property type="project" value="UniProtKB-SubCell"/>
</dbReference>
<dbReference type="Gene3D" id="3.30.40.10">
    <property type="entry name" value="Zinc/RING finger domain, C3HC4 (zinc finger)"/>
    <property type="match status" value="1"/>
</dbReference>
<evidence type="ECO:0000256" key="5">
    <source>
        <dbReference type="ARBA" id="ARBA00022833"/>
    </source>
</evidence>
<comment type="subcellular location">
    <subcellularLocation>
        <location evidence="1">Nucleus</location>
    </subcellularLocation>
</comment>
<dbReference type="GO" id="GO:0000981">
    <property type="term" value="F:DNA-binding transcription factor activity, RNA polymerase II-specific"/>
    <property type="evidence" value="ECO:0007669"/>
    <property type="project" value="TreeGrafter"/>
</dbReference>
<evidence type="ECO:0000256" key="9">
    <source>
        <dbReference type="ARBA" id="ARBA00023242"/>
    </source>
</evidence>
<dbReference type="PANTHER" id="PTHR46105">
    <property type="entry name" value="AGAP004733-PA"/>
    <property type="match status" value="1"/>
</dbReference>
<dbReference type="InterPro" id="IPR013087">
    <property type="entry name" value="Znf_C2H2_type"/>
</dbReference>
<dbReference type="InterPro" id="IPR050457">
    <property type="entry name" value="ZnFinger_BTB_dom_contain"/>
</dbReference>
<feature type="compositionally biased region" description="Basic and acidic residues" evidence="11">
    <location>
        <begin position="241"/>
        <end position="250"/>
    </location>
</feature>
<evidence type="ECO:0000256" key="3">
    <source>
        <dbReference type="ARBA" id="ARBA00022737"/>
    </source>
</evidence>
<keyword evidence="3" id="KW-0677">Repeat</keyword>
<feature type="region of interest" description="Disordered" evidence="11">
    <location>
        <begin position="665"/>
        <end position="700"/>
    </location>
</feature>
<evidence type="ECO:0000256" key="4">
    <source>
        <dbReference type="ARBA" id="ARBA00022771"/>
    </source>
</evidence>
<feature type="compositionally biased region" description="Basic residues" evidence="11">
    <location>
        <begin position="676"/>
        <end position="688"/>
    </location>
</feature>
<keyword evidence="2" id="KW-0479">Metal-binding</keyword>
<dbReference type="PANTHER" id="PTHR46105:SF5">
    <property type="entry name" value="ZINC FINGER AND BTB DOMAIN-CONTAINING PROTEIN 44 ISOFORM X1"/>
    <property type="match status" value="1"/>
</dbReference>
<evidence type="ECO:0000256" key="1">
    <source>
        <dbReference type="ARBA" id="ARBA00004123"/>
    </source>
</evidence>
<gene>
    <name evidence="14" type="ORF">PAUS00366_LOCUS4482</name>
</gene>
<evidence type="ECO:0008006" key="15">
    <source>
        <dbReference type="Google" id="ProtNLM"/>
    </source>
</evidence>
<feature type="compositionally biased region" description="Acidic residues" evidence="11">
    <location>
        <begin position="1"/>
        <end position="10"/>
    </location>
</feature>
<name>A0A7S4EGF2_9STRA</name>
<dbReference type="EMBL" id="HBIX01005628">
    <property type="protein sequence ID" value="CAE0711730.1"/>
    <property type="molecule type" value="Transcribed_RNA"/>
</dbReference>
<keyword evidence="5" id="KW-0862">Zinc</keyword>
<proteinExistence type="predicted"/>
<dbReference type="InterPro" id="IPR013083">
    <property type="entry name" value="Znf_RING/FYVE/PHD"/>
</dbReference>
<feature type="domain" description="PHD-type" evidence="12">
    <location>
        <begin position="728"/>
        <end position="778"/>
    </location>
</feature>
<keyword evidence="6" id="KW-0805">Transcription regulation</keyword>
<evidence type="ECO:0000256" key="7">
    <source>
        <dbReference type="ARBA" id="ARBA00023125"/>
    </source>
</evidence>
<feature type="compositionally biased region" description="Basic and acidic residues" evidence="11">
    <location>
        <begin position="194"/>
        <end position="203"/>
    </location>
</feature>
<evidence type="ECO:0000256" key="11">
    <source>
        <dbReference type="SAM" id="MobiDB-lite"/>
    </source>
</evidence>
<keyword evidence="8" id="KW-0804">Transcription</keyword>
<keyword evidence="4 10" id="KW-0863">Zinc-finger</keyword>
<feature type="domain" description="C2H2-type" evidence="13">
    <location>
        <begin position="493"/>
        <end position="521"/>
    </location>
</feature>
<organism evidence="14">
    <name type="scientific">Pseudo-nitzschia australis</name>
    <dbReference type="NCBI Taxonomy" id="44445"/>
    <lineage>
        <taxon>Eukaryota</taxon>
        <taxon>Sar</taxon>
        <taxon>Stramenopiles</taxon>
        <taxon>Ochrophyta</taxon>
        <taxon>Bacillariophyta</taxon>
        <taxon>Bacillariophyceae</taxon>
        <taxon>Bacillariophycidae</taxon>
        <taxon>Bacillariales</taxon>
        <taxon>Bacillariaceae</taxon>
        <taxon>Pseudo-nitzschia</taxon>
    </lineage>
</organism>
<dbReference type="AlphaFoldDB" id="A0A7S4EGF2"/>
<accession>A0A7S4EGF2</accession>
<keyword evidence="9" id="KW-0539">Nucleus</keyword>
<evidence type="ECO:0000256" key="8">
    <source>
        <dbReference type="ARBA" id="ARBA00023163"/>
    </source>
</evidence>
<feature type="region of interest" description="Disordered" evidence="11">
    <location>
        <begin position="1"/>
        <end position="209"/>
    </location>
</feature>
<dbReference type="GO" id="GO:0008270">
    <property type="term" value="F:zinc ion binding"/>
    <property type="evidence" value="ECO:0007669"/>
    <property type="project" value="UniProtKB-KW"/>
</dbReference>
<dbReference type="PROSITE" id="PS50157">
    <property type="entry name" value="ZINC_FINGER_C2H2_2"/>
    <property type="match status" value="1"/>
</dbReference>
<feature type="compositionally biased region" description="Pro residues" evidence="11">
    <location>
        <begin position="689"/>
        <end position="700"/>
    </location>
</feature>
<dbReference type="InterPro" id="IPR011011">
    <property type="entry name" value="Znf_FYVE_PHD"/>
</dbReference>
<protein>
    <recommendedName>
        <fullName evidence="15">C2H2-type domain-containing protein</fullName>
    </recommendedName>
</protein>
<dbReference type="InterPro" id="IPR001965">
    <property type="entry name" value="Znf_PHD"/>
</dbReference>
<dbReference type="SMART" id="SM00249">
    <property type="entry name" value="PHD"/>
    <property type="match status" value="1"/>
</dbReference>
<sequence>MSTTTSDDESSSSSSSSWSSSTSSASSCSSSSSSSSSSLSPSPSPYKRNSRNNSGSDNSKDNTPSTLANVKVENGEEGTGKLVSDRRSNESGVPIPREGSERSGLLRGKRPAPPSKTNNCSNGNGDHTNKGVVKDKQTRRSKRQRLIQKPGRYKDDDSDGDDTAEGNINEKDDDDDDDGIGGNRSFKKTKRKHSKDENKKTGFYEDDGGSSLPKKSIFASVATSTSTSAAESSLSLKSPPVKRERFRGTKEERTCPHCNHYFSSASGARYHINRKVCQRAPAISVRDLKRRPFSALKPGQQFVTAFGLVEVIKDDRAIPTAILPKDVQRQYRKYTKSECHKATKAVGRYVRRSSQLRVRRNAINAVYEKGNANRRSIFEAYFDGDPEHMRSVISANKALASGSATILSSDAIGGDGNADGARTSATSINPKEPDDSFPDRIVECKWISDERSHVVGPRQGCIKRNSTNQQQPKKLYLRRRLLMEAYDKNHSVYCCPDCGRKFTSSYSLKLHVEQNRCGQEVSTKTKKRKTIASRIEREICDIIRFPKQRQFIKKIDFDAIFDEHGKKRRWKKKKKRESGVYPEILIGMGFKLVSKRKINIPEIFKEPNKPPQASLLRGGNHGPDHVLERLKGAFKIQKRKADDQKYGSIYAEVYKGLGFKFPGKRKSTNVGNHIGQTKRRKRKVKPQPKPKPLPTPKPLPPAIDVGALVDEIKSGRYPSIKVFKGEHEDYCILCEKGGSLFCCEFCKKVEHFACIRKKYTLKAPEPDEDFMCHRCIGVILSRRARAEKRRLLKQGNNEKKKKEEEKTKIVKSPTDGKEYPYMAAQAQEVNELVEVLKDSQIRLRRSIETTKMNNIRRQVISGVYPDGYSPPYWN</sequence>
<dbReference type="InterPro" id="IPR019787">
    <property type="entry name" value="Znf_PHD-finger"/>
</dbReference>
<keyword evidence="7" id="KW-0238">DNA-binding</keyword>
<evidence type="ECO:0000256" key="2">
    <source>
        <dbReference type="ARBA" id="ARBA00022723"/>
    </source>
</evidence>
<feature type="compositionally biased region" description="Polar residues" evidence="11">
    <location>
        <begin position="115"/>
        <end position="126"/>
    </location>
</feature>
<dbReference type="SUPFAM" id="SSF57903">
    <property type="entry name" value="FYVE/PHD zinc finger"/>
    <property type="match status" value="1"/>
</dbReference>
<evidence type="ECO:0000313" key="14">
    <source>
        <dbReference type="EMBL" id="CAE0711730.1"/>
    </source>
</evidence>
<evidence type="ECO:0000256" key="10">
    <source>
        <dbReference type="PROSITE-ProRule" id="PRU00042"/>
    </source>
</evidence>
<dbReference type="GO" id="GO:0000978">
    <property type="term" value="F:RNA polymerase II cis-regulatory region sequence-specific DNA binding"/>
    <property type="evidence" value="ECO:0007669"/>
    <property type="project" value="TreeGrafter"/>
</dbReference>
<feature type="compositionally biased region" description="Low complexity" evidence="11">
    <location>
        <begin position="228"/>
        <end position="238"/>
    </location>
</feature>
<evidence type="ECO:0000259" key="13">
    <source>
        <dbReference type="PROSITE" id="PS50157"/>
    </source>
</evidence>
<feature type="compositionally biased region" description="Basic and acidic residues" evidence="11">
    <location>
        <begin position="127"/>
        <end position="138"/>
    </location>
</feature>
<feature type="compositionally biased region" description="Low complexity" evidence="11">
    <location>
        <begin position="11"/>
        <end position="41"/>
    </location>
</feature>
<evidence type="ECO:0000259" key="12">
    <source>
        <dbReference type="PROSITE" id="PS50016"/>
    </source>
</evidence>
<reference evidence="14" key="1">
    <citation type="submission" date="2021-01" db="EMBL/GenBank/DDBJ databases">
        <authorList>
            <person name="Corre E."/>
            <person name="Pelletier E."/>
            <person name="Niang G."/>
            <person name="Scheremetjew M."/>
            <person name="Finn R."/>
            <person name="Kale V."/>
            <person name="Holt S."/>
            <person name="Cochrane G."/>
            <person name="Meng A."/>
            <person name="Brown T."/>
            <person name="Cohen L."/>
        </authorList>
    </citation>
    <scope>NUCLEOTIDE SEQUENCE</scope>
    <source>
        <strain evidence="14">10249 10 AB</strain>
    </source>
</reference>